<gene>
    <name evidence="1" type="ORF">CDQ91_18260</name>
</gene>
<accession>A0A246JIH3</accession>
<dbReference type="Proteomes" id="UP000197097">
    <property type="component" value="Unassembled WGS sequence"/>
</dbReference>
<dbReference type="RefSeq" id="WP_088474142.1">
    <property type="nucleotide sequence ID" value="NZ_NISJ01000013.1"/>
</dbReference>
<comment type="caution">
    <text evidence="1">The sequence shown here is derived from an EMBL/GenBank/DDBJ whole genome shotgun (WGS) entry which is preliminary data.</text>
</comment>
<protein>
    <submittedName>
        <fullName evidence="1">Uncharacterized protein</fullName>
    </submittedName>
</protein>
<proteinExistence type="predicted"/>
<dbReference type="OrthoDB" id="8653499at2"/>
<sequence>MFWALLIAAAQPAAVADPVVIALVAGEGERKCLPDKSLCLDVPGGSDGGLVLTAPNAGESEDLALPYSRDGQTLNLWPYLIAVPSPDAMASDSRQYLMGIVVSTSAMYSGGGGNGSRLHLLRLDTTPSNTQLGDEVLDVVWDSSLMIRACFSEQEMKDRREACHDDYNFTGALLAGPVEVGELPVLTYRAVATAFPRTARRSSDNSKLRLKAADLVHAKDSACSYERTLRYNPATSRYEMDRPAPDCSDYTTP</sequence>
<organism evidence="1 2">
    <name type="scientific">Sphingopyxis witflariensis</name>
    <dbReference type="NCBI Taxonomy" id="173675"/>
    <lineage>
        <taxon>Bacteria</taxon>
        <taxon>Pseudomonadati</taxon>
        <taxon>Pseudomonadota</taxon>
        <taxon>Alphaproteobacteria</taxon>
        <taxon>Sphingomonadales</taxon>
        <taxon>Sphingomonadaceae</taxon>
        <taxon>Sphingopyxis</taxon>
    </lineage>
</organism>
<keyword evidence="2" id="KW-1185">Reference proteome</keyword>
<name>A0A246JIH3_9SPHN</name>
<dbReference type="AlphaFoldDB" id="A0A246JIH3"/>
<evidence type="ECO:0000313" key="2">
    <source>
        <dbReference type="Proteomes" id="UP000197097"/>
    </source>
</evidence>
<reference evidence="1 2" key="1">
    <citation type="journal article" date="2002" name="Int. J. Syst. Evol. Microbiol.">
        <title>Sphingopyxis witflariensis sp. nov., isolated from activated sludge.</title>
        <authorList>
            <person name="Kampfer P."/>
            <person name="Witzenberger R."/>
            <person name="Denner E.B."/>
            <person name="Busse H.J."/>
            <person name="Neef A."/>
        </authorList>
    </citation>
    <scope>NUCLEOTIDE SEQUENCE [LARGE SCALE GENOMIC DNA]</scope>
    <source>
        <strain evidence="1 2">DSM 14551</strain>
    </source>
</reference>
<dbReference type="EMBL" id="NISJ01000013">
    <property type="protein sequence ID" value="OWQ92401.1"/>
    <property type="molecule type" value="Genomic_DNA"/>
</dbReference>
<evidence type="ECO:0000313" key="1">
    <source>
        <dbReference type="EMBL" id="OWQ92401.1"/>
    </source>
</evidence>